<dbReference type="Gene3D" id="1.10.510.10">
    <property type="entry name" value="Transferase(Phosphotransferase) domain 1"/>
    <property type="match status" value="1"/>
</dbReference>
<protein>
    <recommendedName>
        <fullName evidence="14">Protein kinase domain-containing protein</fullName>
    </recommendedName>
</protein>
<keyword evidence="4 13" id="KW-0812">Transmembrane</keyword>
<dbReference type="Gramene" id="evm.model.10.919">
    <property type="protein sequence ID" value="cds.evm.model.10.919"/>
    <property type="gene ID" value="evm.TU.10.919"/>
</dbReference>
<evidence type="ECO:0000256" key="1">
    <source>
        <dbReference type="ARBA" id="ARBA00004479"/>
    </source>
</evidence>
<keyword evidence="2" id="KW-0433">Leucine-rich repeat</keyword>
<comment type="subcellular location">
    <subcellularLocation>
        <location evidence="1">Membrane</location>
        <topology evidence="1">Single-pass type I membrane protein</topology>
    </subcellularLocation>
</comment>
<dbReference type="FunFam" id="1.10.510.10:FF:000388">
    <property type="entry name" value="Leucine-rich repeat receptor-like tyrosine-protein kinase PXC3"/>
    <property type="match status" value="1"/>
</dbReference>
<evidence type="ECO:0000259" key="14">
    <source>
        <dbReference type="PROSITE" id="PS50011"/>
    </source>
</evidence>
<dbReference type="FunFam" id="3.30.200.20:FF:000454">
    <property type="entry name" value="Leucine-rich repeat receptor-like tyrosine-protein kinase PXC3"/>
    <property type="match status" value="1"/>
</dbReference>
<evidence type="ECO:0000313" key="16">
    <source>
        <dbReference type="Proteomes" id="UP000596661"/>
    </source>
</evidence>
<dbReference type="InterPro" id="IPR032675">
    <property type="entry name" value="LRR_dom_sf"/>
</dbReference>
<evidence type="ECO:0000256" key="8">
    <source>
        <dbReference type="ARBA" id="ARBA00022840"/>
    </source>
</evidence>
<keyword evidence="8" id="KW-0067">ATP-binding</keyword>
<dbReference type="Gene3D" id="3.30.200.20">
    <property type="entry name" value="Phosphorylase Kinase, domain 1"/>
    <property type="match status" value="1"/>
</dbReference>
<dbReference type="InterPro" id="IPR003591">
    <property type="entry name" value="Leu-rich_rpt_typical-subtyp"/>
</dbReference>
<keyword evidence="11" id="KW-0675">Receptor</keyword>
<name>A0A803QQY3_CANSA</name>
<dbReference type="Gene3D" id="3.80.10.10">
    <property type="entry name" value="Ribonuclease Inhibitor"/>
    <property type="match status" value="4"/>
</dbReference>
<dbReference type="SUPFAM" id="SSF52047">
    <property type="entry name" value="RNI-like"/>
    <property type="match status" value="1"/>
</dbReference>
<dbReference type="InterPro" id="IPR000719">
    <property type="entry name" value="Prot_kinase_dom"/>
</dbReference>
<dbReference type="Pfam" id="PF00069">
    <property type="entry name" value="Pkinase"/>
    <property type="match status" value="1"/>
</dbReference>
<proteinExistence type="predicted"/>
<dbReference type="AlphaFoldDB" id="A0A803QQY3"/>
<accession>A0A803QQY3</accession>
<dbReference type="GO" id="GO:0005524">
    <property type="term" value="F:ATP binding"/>
    <property type="evidence" value="ECO:0007669"/>
    <property type="project" value="UniProtKB-KW"/>
</dbReference>
<keyword evidence="7" id="KW-0547">Nucleotide-binding</keyword>
<evidence type="ECO:0000313" key="15">
    <source>
        <dbReference type="EnsemblPlants" id="cds.evm.model.10.919"/>
    </source>
</evidence>
<dbReference type="Pfam" id="PF00560">
    <property type="entry name" value="LRR_1"/>
    <property type="match status" value="9"/>
</dbReference>
<dbReference type="SUPFAM" id="SSF56112">
    <property type="entry name" value="Protein kinase-like (PK-like)"/>
    <property type="match status" value="1"/>
</dbReference>
<dbReference type="PANTHER" id="PTHR48053:SF105">
    <property type="entry name" value="RECEPTOR-LIKE PROTEIN KINASE"/>
    <property type="match status" value="1"/>
</dbReference>
<dbReference type="PANTHER" id="PTHR48053">
    <property type="entry name" value="LEUCINE RICH REPEAT FAMILY PROTEIN, EXPRESSED"/>
    <property type="match status" value="1"/>
</dbReference>
<reference evidence="15" key="1">
    <citation type="submission" date="2021-03" db="UniProtKB">
        <authorList>
            <consortium name="EnsemblPlants"/>
        </authorList>
    </citation>
    <scope>IDENTIFICATION</scope>
</reference>
<dbReference type="InterPro" id="IPR001611">
    <property type="entry name" value="Leu-rich_rpt"/>
</dbReference>
<feature type="domain" description="Protein kinase" evidence="14">
    <location>
        <begin position="677"/>
        <end position="953"/>
    </location>
</feature>
<keyword evidence="3" id="KW-0808">Transferase</keyword>
<evidence type="ECO:0000256" key="10">
    <source>
        <dbReference type="ARBA" id="ARBA00023136"/>
    </source>
</evidence>
<evidence type="ECO:0000256" key="7">
    <source>
        <dbReference type="ARBA" id="ARBA00022741"/>
    </source>
</evidence>
<dbReference type="SMART" id="SM00369">
    <property type="entry name" value="LRR_TYP"/>
    <property type="match status" value="9"/>
</dbReference>
<keyword evidence="12" id="KW-0325">Glycoprotein</keyword>
<dbReference type="Pfam" id="PF13855">
    <property type="entry name" value="LRR_8"/>
    <property type="match status" value="1"/>
</dbReference>
<evidence type="ECO:0000256" key="2">
    <source>
        <dbReference type="ARBA" id="ARBA00022614"/>
    </source>
</evidence>
<evidence type="ECO:0000256" key="9">
    <source>
        <dbReference type="ARBA" id="ARBA00022989"/>
    </source>
</evidence>
<keyword evidence="5" id="KW-0732">Signal</keyword>
<evidence type="ECO:0000256" key="13">
    <source>
        <dbReference type="SAM" id="Phobius"/>
    </source>
</evidence>
<dbReference type="InterPro" id="IPR051716">
    <property type="entry name" value="Plant_RL_S/T_kinase"/>
</dbReference>
<keyword evidence="16" id="KW-1185">Reference proteome</keyword>
<dbReference type="GO" id="GO:0016020">
    <property type="term" value="C:membrane"/>
    <property type="evidence" value="ECO:0007669"/>
    <property type="project" value="UniProtKB-SubCell"/>
</dbReference>
<evidence type="ECO:0000256" key="12">
    <source>
        <dbReference type="ARBA" id="ARBA00023180"/>
    </source>
</evidence>
<dbReference type="FunFam" id="3.80.10.10:FF:000095">
    <property type="entry name" value="LRR receptor-like serine/threonine-protein kinase GSO1"/>
    <property type="match status" value="2"/>
</dbReference>
<dbReference type="Proteomes" id="UP000596661">
    <property type="component" value="Unassembled WGS sequence"/>
</dbReference>
<dbReference type="EnsemblPlants" id="evm.model.10.919">
    <property type="protein sequence ID" value="cds.evm.model.10.919"/>
    <property type="gene ID" value="evm.TU.10.919"/>
</dbReference>
<keyword evidence="10 13" id="KW-0472">Membrane</keyword>
<evidence type="ECO:0000256" key="3">
    <source>
        <dbReference type="ARBA" id="ARBA00022679"/>
    </source>
</evidence>
<dbReference type="SUPFAM" id="SSF52058">
    <property type="entry name" value="L domain-like"/>
    <property type="match status" value="1"/>
</dbReference>
<evidence type="ECO:0000256" key="11">
    <source>
        <dbReference type="ARBA" id="ARBA00023170"/>
    </source>
</evidence>
<feature type="transmembrane region" description="Helical" evidence="13">
    <location>
        <begin position="602"/>
        <end position="629"/>
    </location>
</feature>
<dbReference type="OMA" id="NPCRWDG"/>
<organism evidence="15 16">
    <name type="scientific">Cannabis sativa</name>
    <name type="common">Hemp</name>
    <name type="synonym">Marijuana</name>
    <dbReference type="NCBI Taxonomy" id="3483"/>
    <lineage>
        <taxon>Eukaryota</taxon>
        <taxon>Viridiplantae</taxon>
        <taxon>Streptophyta</taxon>
        <taxon>Embryophyta</taxon>
        <taxon>Tracheophyta</taxon>
        <taxon>Spermatophyta</taxon>
        <taxon>Magnoliopsida</taxon>
        <taxon>eudicotyledons</taxon>
        <taxon>Gunneridae</taxon>
        <taxon>Pentapetalae</taxon>
        <taxon>rosids</taxon>
        <taxon>fabids</taxon>
        <taxon>Rosales</taxon>
        <taxon>Cannabaceae</taxon>
        <taxon>Cannabis</taxon>
    </lineage>
</organism>
<evidence type="ECO:0000256" key="6">
    <source>
        <dbReference type="ARBA" id="ARBA00022737"/>
    </source>
</evidence>
<sequence length="953" mass="104245">MDEGYAPKACQVKVGRPCICQVQAGRPYNACRLGSGRPCSSEGLSDHVPAMVWHVMFLPVLLLDDLHNFSRLFLDGSSMSFKETLSCYWQDFLPAVCQIGSLQAFDVSNNRLSKVPEKFMTDCGKLEGLRLLNFSRNRLDGSLPLFVGFAGLEVLDLSFNDFSGSINVEFEGLDGLKSLNLSYNKLNGSIPTKLGKSKVLKELVLSVNNFQGPIPEEMIDYGNLTLVDLSQNRISGSIPNRIGDLSKLKILILSSNNLSGKIPVSLSTIPTLSRFAANLNHFSGTIPSSITKFLKNLDLSYNGLYGSIPIDLLSPTNLQTVDLSFNDLDGSFPTNISPSLVRLRLGSNKLKGKIPSVNFSTLKELTYLELDNNHFYGPIPLELGSCRSLALLNLAQNNLTGPLPSQLGNLTMLQVLKLQLNDLSGEIPEPVSQLQSLSVLNISWNSLSGQIPSSISNLQHLVNLNLQGNKLNGSIPNTMSTMNSLLELQLGENQLSGYIPKMPPNLQIALNLSSNRFEGPIPQTLTGLSGLEVLDISDNNFSGDIPESFTRMGSLTQLLLSNNNLSGVIPKFNSWVMVDTKGNGNLINVTEPTTSHPSRKKISVVVVILLVLASVFSVGATFVFTLLLFRRYGRVADEQLQPVEDLPLPQVIQGNLLTSNGIHRSNIDFTKAMESVANQANIVMKTRFSTYYKATMPSGSSYFVKKLNWSDKIIHWGNHDRFGTEIEVFGKLSNSNVMTPLAYVLSAENAYLFYEYSSKGTLFDALHSSSGCDMDWASRYSIAVGVAQGLAFLHGISSGPMLLLDLSSRSVFLKSMKEPQVGEIELYKIIDPSKSTGSISTVAGSVGYIPPEYAYTMRVTTAGNVYSFGVILLELLTGKQAMSEGTELAKWVLSNSVEEDKWENMLDFSISRTSVLAKKQMLAVLKVAIGCVCVSPEARPKIKSVLRMILNAR</sequence>
<dbReference type="PROSITE" id="PS50011">
    <property type="entry name" value="PROTEIN_KINASE_DOM"/>
    <property type="match status" value="1"/>
</dbReference>
<dbReference type="GO" id="GO:0004672">
    <property type="term" value="F:protein kinase activity"/>
    <property type="evidence" value="ECO:0007669"/>
    <property type="project" value="InterPro"/>
</dbReference>
<keyword evidence="9 13" id="KW-1133">Transmembrane helix</keyword>
<evidence type="ECO:0000256" key="4">
    <source>
        <dbReference type="ARBA" id="ARBA00022692"/>
    </source>
</evidence>
<evidence type="ECO:0000256" key="5">
    <source>
        <dbReference type="ARBA" id="ARBA00022729"/>
    </source>
</evidence>
<keyword evidence="6" id="KW-0677">Repeat</keyword>
<dbReference type="InterPro" id="IPR011009">
    <property type="entry name" value="Kinase-like_dom_sf"/>
</dbReference>
<dbReference type="EMBL" id="UZAU01000814">
    <property type="status" value="NOT_ANNOTATED_CDS"/>
    <property type="molecule type" value="Genomic_DNA"/>
</dbReference>